<keyword evidence="3" id="KW-1185">Reference proteome</keyword>
<evidence type="ECO:0000313" key="2">
    <source>
        <dbReference type="EMBL" id="CDW89737.1"/>
    </source>
</evidence>
<gene>
    <name evidence="2" type="primary">Contig15607.g16630</name>
    <name evidence="2" type="ORF">STYLEM_18874</name>
</gene>
<name>A0A078B8W9_STYLE</name>
<dbReference type="AlphaFoldDB" id="A0A078B8W9"/>
<organism evidence="2 3">
    <name type="scientific">Stylonychia lemnae</name>
    <name type="common">Ciliate</name>
    <dbReference type="NCBI Taxonomy" id="5949"/>
    <lineage>
        <taxon>Eukaryota</taxon>
        <taxon>Sar</taxon>
        <taxon>Alveolata</taxon>
        <taxon>Ciliophora</taxon>
        <taxon>Intramacronucleata</taxon>
        <taxon>Spirotrichea</taxon>
        <taxon>Stichotrichia</taxon>
        <taxon>Sporadotrichida</taxon>
        <taxon>Oxytrichidae</taxon>
        <taxon>Stylonychinae</taxon>
        <taxon>Stylonychia</taxon>
    </lineage>
</organism>
<protein>
    <submittedName>
        <fullName evidence="2">Uncharacterized protein</fullName>
    </submittedName>
</protein>
<evidence type="ECO:0000313" key="3">
    <source>
        <dbReference type="Proteomes" id="UP000039865"/>
    </source>
</evidence>
<dbReference type="Proteomes" id="UP000039865">
    <property type="component" value="Unassembled WGS sequence"/>
</dbReference>
<accession>A0A078B8W9</accession>
<sequence length="271" mass="32684">MLNQIKEERERLKFQQSYQSPDQIFNDNQAAQLNNQHRRPDSRQYNQNHNMLPSAGIPRKYGSNIDLNEYDEKIKQQQLQQQITQQLQMIPQQSPYYQKPVDQQQQQHQQPQLNQNLNQTPNFNMYLGQQQLQFMTPNRPYIPKLNLQSDQDVQNIPVDQNNQSFNFKDAWKSSQDMAKHQFFQMQNQYLTMSPQQILMSQEERQKIINQFEEITDFQAQRRDFLKHQQLESASTLQLIEQQQHQVNLKSLKQSQEERMMRFQQLSKQARK</sequence>
<feature type="region of interest" description="Disordered" evidence="1">
    <location>
        <begin position="35"/>
        <end position="60"/>
    </location>
</feature>
<dbReference type="EMBL" id="CCKQ01017840">
    <property type="protein sequence ID" value="CDW89737.1"/>
    <property type="molecule type" value="Genomic_DNA"/>
</dbReference>
<evidence type="ECO:0000256" key="1">
    <source>
        <dbReference type="SAM" id="MobiDB-lite"/>
    </source>
</evidence>
<dbReference type="InParanoid" id="A0A078B8W9"/>
<proteinExistence type="predicted"/>
<reference evidence="2 3" key="1">
    <citation type="submission" date="2014-06" db="EMBL/GenBank/DDBJ databases">
        <authorList>
            <person name="Swart Estienne"/>
        </authorList>
    </citation>
    <scope>NUCLEOTIDE SEQUENCE [LARGE SCALE GENOMIC DNA]</scope>
    <source>
        <strain evidence="2 3">130c</strain>
    </source>
</reference>